<evidence type="ECO:0000313" key="3">
    <source>
        <dbReference type="Proteomes" id="UP000277007"/>
    </source>
</evidence>
<dbReference type="AlphaFoldDB" id="A0A431VEF9"/>
<keyword evidence="3" id="KW-1185">Reference proteome</keyword>
<accession>A0A431VEF9</accession>
<sequence length="135" mass="14104">MRAPRRTGSDHRLWTHATALVAVAVLLVHALVLGWHVPPPLRALAADGWLCLAPTQSASPDAPGESAPDAPNLGDHLKRCPLCLSADTVALGPADGPLLPTPAWVEADRPRLGGAAPRADHPHHLFHARAPPATA</sequence>
<protein>
    <recommendedName>
        <fullName evidence="4">DUF2946 domain-containing protein</fullName>
    </recommendedName>
</protein>
<dbReference type="RefSeq" id="WP_126617718.1">
    <property type="nucleotide sequence ID" value="NZ_JBHUCY010000015.1"/>
</dbReference>
<gene>
    <name evidence="2" type="ORF">EJ903_17255</name>
</gene>
<dbReference type="OrthoDB" id="7308137at2"/>
<reference evidence="2 3" key="1">
    <citation type="submission" date="2018-12" db="EMBL/GenBank/DDBJ databases">
        <authorList>
            <person name="Yang Y."/>
        </authorList>
    </citation>
    <scope>NUCLEOTIDE SEQUENCE [LARGE SCALE GENOMIC DNA]</scope>
    <source>
        <strain evidence="2 3">L-25-5w-1</strain>
    </source>
</reference>
<evidence type="ECO:0000313" key="2">
    <source>
        <dbReference type="EMBL" id="RTR17876.1"/>
    </source>
</evidence>
<evidence type="ECO:0000256" key="1">
    <source>
        <dbReference type="SAM" id="MobiDB-lite"/>
    </source>
</evidence>
<organism evidence="2 3">
    <name type="scientific">Azospirillum griseum</name>
    <dbReference type="NCBI Taxonomy" id="2496639"/>
    <lineage>
        <taxon>Bacteria</taxon>
        <taxon>Pseudomonadati</taxon>
        <taxon>Pseudomonadota</taxon>
        <taxon>Alphaproteobacteria</taxon>
        <taxon>Rhodospirillales</taxon>
        <taxon>Azospirillaceae</taxon>
        <taxon>Azospirillum</taxon>
    </lineage>
</organism>
<name>A0A431VEF9_9PROT</name>
<feature type="region of interest" description="Disordered" evidence="1">
    <location>
        <begin position="112"/>
        <end position="135"/>
    </location>
</feature>
<evidence type="ECO:0008006" key="4">
    <source>
        <dbReference type="Google" id="ProtNLM"/>
    </source>
</evidence>
<dbReference type="Proteomes" id="UP000277007">
    <property type="component" value="Unassembled WGS sequence"/>
</dbReference>
<dbReference type="EMBL" id="RXMA01000017">
    <property type="protein sequence ID" value="RTR17876.1"/>
    <property type="molecule type" value="Genomic_DNA"/>
</dbReference>
<comment type="caution">
    <text evidence="2">The sequence shown here is derived from an EMBL/GenBank/DDBJ whole genome shotgun (WGS) entry which is preliminary data.</text>
</comment>
<proteinExistence type="predicted"/>